<dbReference type="AlphaFoldDB" id="A0A8S1RS84"/>
<evidence type="ECO:0000313" key="1">
    <source>
        <dbReference type="EMBL" id="CAD8131741.1"/>
    </source>
</evidence>
<gene>
    <name evidence="1" type="ORF">POCTA_138.1.T0030079</name>
</gene>
<evidence type="ECO:0000313" key="2">
    <source>
        <dbReference type="Proteomes" id="UP000683925"/>
    </source>
</evidence>
<sequence>MLTKKDQFRKLVDNQFYQGNVMSIKQTLMVNNDTLENEFLQKPPSYQFQYLQLDRGKLQSINTKESSRTRFRNNSVSNQKQDNEIGLVQQLKNKISKLQSLLQDLFSILKSNEKVNNGIITELHEKFISIIKNNNETQITNQMNLYKLNGQIYGLSKADLNDSNLTKETYTINENIKEIQILHYKGACKIMKIFTFNHESFNFGECLEGNNTLQEKSFSFQENKIFKSLYFDQGESNQLTGFLELNKMFSLDSIQHQGRITDEFNQDHELHDINILTNQGSIVGAQGIYRKSINSEIQLVEGKPFINTAYLNSELNDCAYEEFRVLYEFEVYQNKECLTIDKITLKYQIINKINQSKSKLQIEIGKLKEKNYTILKHQVQKGKLLSFTYSHINEQNYLTNIELV</sequence>
<organism evidence="1 2">
    <name type="scientific">Paramecium octaurelia</name>
    <dbReference type="NCBI Taxonomy" id="43137"/>
    <lineage>
        <taxon>Eukaryota</taxon>
        <taxon>Sar</taxon>
        <taxon>Alveolata</taxon>
        <taxon>Ciliophora</taxon>
        <taxon>Intramacronucleata</taxon>
        <taxon>Oligohymenophorea</taxon>
        <taxon>Peniculida</taxon>
        <taxon>Parameciidae</taxon>
        <taxon>Paramecium</taxon>
    </lineage>
</organism>
<keyword evidence="2" id="KW-1185">Reference proteome</keyword>
<dbReference type="EMBL" id="CAJJDP010000001">
    <property type="protein sequence ID" value="CAD8131741.1"/>
    <property type="molecule type" value="Genomic_DNA"/>
</dbReference>
<accession>A0A8S1RS84</accession>
<dbReference type="OrthoDB" id="10311297at2759"/>
<name>A0A8S1RS84_PAROT</name>
<protein>
    <submittedName>
        <fullName evidence="1">Uncharacterized protein</fullName>
    </submittedName>
</protein>
<dbReference type="Proteomes" id="UP000683925">
    <property type="component" value="Unassembled WGS sequence"/>
</dbReference>
<comment type="caution">
    <text evidence="1">The sequence shown here is derived from an EMBL/GenBank/DDBJ whole genome shotgun (WGS) entry which is preliminary data.</text>
</comment>
<dbReference type="OMA" id="NDCAYEE"/>
<reference evidence="1" key="1">
    <citation type="submission" date="2021-01" db="EMBL/GenBank/DDBJ databases">
        <authorList>
            <consortium name="Genoscope - CEA"/>
            <person name="William W."/>
        </authorList>
    </citation>
    <scope>NUCLEOTIDE SEQUENCE</scope>
</reference>
<proteinExistence type="predicted"/>